<sequence length="348" mass="37276">MPGQIPETCRQYQLPRLTGFHNLILKTVPVPKPKSTEVLIKVKAASINFRDLVIANGGSPLPTKPDVIPLSDMAGEVVAVGDSVARFKEGDRVSANAMLDHISGPPTPQTKNSCLAGEIDGVLTEYRVFPEHSLVHVPEHLSYEEGSTLACAGVTAYNALTGSKPLKEGQSVLVMGTSGVSLFAIQLAAASGATVIATSSSDEKLELAQKLGAKYGINYVKNEAWEAEALKLTNGVGVDHVVELGGPGTWMKSLAALKYDGEMHAVSAQGKFEDVSGTIIGVLIQKALHIHGVQIGSRVQFEEMNRLISNASLRPVIDRVFEFEQAKEAYEYCARQKFAGKVVIRVAQ</sequence>
<dbReference type="EMBL" id="AWSO01001310">
    <property type="protein sequence ID" value="ESK84366.1"/>
    <property type="molecule type" value="Genomic_DNA"/>
</dbReference>
<dbReference type="GO" id="GO:0016491">
    <property type="term" value="F:oxidoreductase activity"/>
    <property type="evidence" value="ECO:0007669"/>
    <property type="project" value="InterPro"/>
</dbReference>
<dbReference type="Gene3D" id="3.40.50.720">
    <property type="entry name" value="NAD(P)-binding Rossmann-like Domain"/>
    <property type="match status" value="1"/>
</dbReference>
<dbReference type="HOGENOM" id="CLU_026673_3_4_1"/>
<dbReference type="AlphaFoldDB" id="V2WUY7"/>
<evidence type="ECO:0000313" key="3">
    <source>
        <dbReference type="Proteomes" id="UP000017559"/>
    </source>
</evidence>
<reference evidence="2 3" key="1">
    <citation type="journal article" date="2014" name="BMC Genomics">
        <title>Genome and secretome analysis of the hemibiotrophic fungal pathogen, Moniliophthora roreri, which causes frosty pod rot disease of cacao: mechanisms of the biotrophic and necrotrophic phases.</title>
        <authorList>
            <person name="Meinhardt L.W."/>
            <person name="Costa G.G.L."/>
            <person name="Thomazella D.P.T."/>
            <person name="Teixeira P.J.P.L."/>
            <person name="Carazzolle M.F."/>
            <person name="Schuster S.C."/>
            <person name="Carlson J.E."/>
            <person name="Guiltinan M.J."/>
            <person name="Mieczkowski P."/>
            <person name="Farmer A."/>
            <person name="Ramaraj T."/>
            <person name="Crozier J."/>
            <person name="Davis R.E."/>
            <person name="Shao J."/>
            <person name="Melnick R.L."/>
            <person name="Pereira G.A.G."/>
            <person name="Bailey B.A."/>
        </authorList>
    </citation>
    <scope>NUCLEOTIDE SEQUENCE [LARGE SCALE GENOMIC DNA]</scope>
    <source>
        <strain evidence="2 3">MCA 2997</strain>
    </source>
</reference>
<comment type="caution">
    <text evidence="2">The sequence shown here is derived from an EMBL/GenBank/DDBJ whole genome shotgun (WGS) entry which is preliminary data.</text>
</comment>
<dbReference type="SUPFAM" id="SSF51735">
    <property type="entry name" value="NAD(P)-binding Rossmann-fold domains"/>
    <property type="match status" value="1"/>
</dbReference>
<dbReference type="InterPro" id="IPR013149">
    <property type="entry name" value="ADH-like_C"/>
</dbReference>
<organism evidence="2 3">
    <name type="scientific">Moniliophthora roreri (strain MCA 2997)</name>
    <name type="common">Cocoa frosty pod rot fungus</name>
    <name type="synonym">Crinipellis roreri</name>
    <dbReference type="NCBI Taxonomy" id="1381753"/>
    <lineage>
        <taxon>Eukaryota</taxon>
        <taxon>Fungi</taxon>
        <taxon>Dikarya</taxon>
        <taxon>Basidiomycota</taxon>
        <taxon>Agaricomycotina</taxon>
        <taxon>Agaricomycetes</taxon>
        <taxon>Agaricomycetidae</taxon>
        <taxon>Agaricales</taxon>
        <taxon>Marasmiineae</taxon>
        <taxon>Marasmiaceae</taxon>
        <taxon>Moniliophthora</taxon>
    </lineage>
</organism>
<dbReference type="InterPro" id="IPR020843">
    <property type="entry name" value="ER"/>
</dbReference>
<dbReference type="InterPro" id="IPR011032">
    <property type="entry name" value="GroES-like_sf"/>
</dbReference>
<dbReference type="PANTHER" id="PTHR45033">
    <property type="match status" value="1"/>
</dbReference>
<dbReference type="PANTHER" id="PTHR45033:SF2">
    <property type="entry name" value="ZINC-TYPE ALCOHOL DEHYDROGENASE-LIKE PROTEIN C1773.06C"/>
    <property type="match status" value="1"/>
</dbReference>
<dbReference type="OrthoDB" id="9930022at2759"/>
<dbReference type="InterPro" id="IPR052711">
    <property type="entry name" value="Zinc_ADH-like"/>
</dbReference>
<dbReference type="Pfam" id="PF08240">
    <property type="entry name" value="ADH_N"/>
    <property type="match status" value="1"/>
</dbReference>
<gene>
    <name evidence="2" type="ORF">Moror_10175</name>
</gene>
<dbReference type="Gene3D" id="3.90.180.10">
    <property type="entry name" value="Medium-chain alcohol dehydrogenases, catalytic domain"/>
    <property type="match status" value="1"/>
</dbReference>
<dbReference type="Proteomes" id="UP000017559">
    <property type="component" value="Unassembled WGS sequence"/>
</dbReference>
<evidence type="ECO:0000259" key="1">
    <source>
        <dbReference type="SMART" id="SM00829"/>
    </source>
</evidence>
<dbReference type="SUPFAM" id="SSF50129">
    <property type="entry name" value="GroES-like"/>
    <property type="match status" value="1"/>
</dbReference>
<dbReference type="KEGG" id="mrr:Moror_10175"/>
<name>V2WUY7_MONRO</name>
<protein>
    <submittedName>
        <fullName evidence="2">Alcohol dehydrogenase</fullName>
    </submittedName>
</protein>
<dbReference type="InterPro" id="IPR036291">
    <property type="entry name" value="NAD(P)-bd_dom_sf"/>
</dbReference>
<dbReference type="Pfam" id="PF00107">
    <property type="entry name" value="ADH_zinc_N"/>
    <property type="match status" value="1"/>
</dbReference>
<accession>V2WUY7</accession>
<feature type="domain" description="Enoyl reductase (ER)" evidence="1">
    <location>
        <begin position="19"/>
        <end position="344"/>
    </location>
</feature>
<keyword evidence="3" id="KW-1185">Reference proteome</keyword>
<dbReference type="CDD" id="cd08276">
    <property type="entry name" value="MDR7"/>
    <property type="match status" value="1"/>
</dbReference>
<evidence type="ECO:0000313" key="2">
    <source>
        <dbReference type="EMBL" id="ESK84366.1"/>
    </source>
</evidence>
<dbReference type="InterPro" id="IPR013154">
    <property type="entry name" value="ADH-like_N"/>
</dbReference>
<dbReference type="SMART" id="SM00829">
    <property type="entry name" value="PKS_ER"/>
    <property type="match status" value="1"/>
</dbReference>
<proteinExistence type="predicted"/>